<dbReference type="InterPro" id="IPR047521">
    <property type="entry name" value="XPF_nuclease_EME1_ascomycetes"/>
</dbReference>
<name>A0ABR3WT25_9PEZI</name>
<dbReference type="Proteomes" id="UP001586593">
    <property type="component" value="Unassembled WGS sequence"/>
</dbReference>
<dbReference type="Pfam" id="PF02732">
    <property type="entry name" value="ERCC4"/>
    <property type="match status" value="1"/>
</dbReference>
<feature type="domain" description="ERCC4" evidence="15">
    <location>
        <begin position="369"/>
        <end position="662"/>
    </location>
</feature>
<accession>A0ABR3WT25</accession>
<keyword evidence="7" id="KW-0227">DNA damage</keyword>
<keyword evidence="4" id="KW-0540">Nuclease</keyword>
<evidence type="ECO:0000256" key="8">
    <source>
        <dbReference type="ARBA" id="ARBA00022801"/>
    </source>
</evidence>
<keyword evidence="9" id="KW-0460">Magnesium</keyword>
<feature type="region of interest" description="Disordered" evidence="14">
    <location>
        <begin position="506"/>
        <end position="544"/>
    </location>
</feature>
<evidence type="ECO:0000259" key="15">
    <source>
        <dbReference type="SMART" id="SM00891"/>
    </source>
</evidence>
<keyword evidence="11" id="KW-0234">DNA repair</keyword>
<comment type="cofactor">
    <cofactor evidence="1">
        <name>Mg(2+)</name>
        <dbReference type="ChEBI" id="CHEBI:18420"/>
    </cofactor>
</comment>
<comment type="subcellular location">
    <subcellularLocation>
        <location evidence="2">Nucleus</location>
    </subcellularLocation>
</comment>
<feature type="compositionally biased region" description="Polar residues" evidence="14">
    <location>
        <begin position="506"/>
        <end position="532"/>
    </location>
</feature>
<evidence type="ECO:0000256" key="10">
    <source>
        <dbReference type="ARBA" id="ARBA00023172"/>
    </source>
</evidence>
<dbReference type="Gene3D" id="3.40.50.10130">
    <property type="match status" value="1"/>
</dbReference>
<evidence type="ECO:0000313" key="17">
    <source>
        <dbReference type="Proteomes" id="UP001586593"/>
    </source>
</evidence>
<dbReference type="SMART" id="SM00891">
    <property type="entry name" value="ERCC4"/>
    <property type="match status" value="1"/>
</dbReference>
<evidence type="ECO:0000313" key="16">
    <source>
        <dbReference type="EMBL" id="KAL1866823.1"/>
    </source>
</evidence>
<dbReference type="InterPro" id="IPR033310">
    <property type="entry name" value="Mms4/EME1/EME2"/>
</dbReference>
<feature type="compositionally biased region" description="Basic and acidic residues" evidence="14">
    <location>
        <begin position="313"/>
        <end position="346"/>
    </location>
</feature>
<evidence type="ECO:0000256" key="5">
    <source>
        <dbReference type="ARBA" id="ARBA00022723"/>
    </source>
</evidence>
<sequence length="709" mass="77788">MPVEIISLLSSDPISPAELSPRARTLAPNPPAQSRGSLLLQQPDDVSCPARPQEPAIAAPKGPSKSGGAHDFTDKDGRLSSNLLIAASTDCLSDDFLFESPPSKRRRVFADEDAQVVPVSSADALSVLPAELPTKAALVRSFTEDPIELSSSPIPGCKPTGQRPAFLDSSLFATSSPLNKDKIQNPGRDNDSVTQLSEAILDEPRITSSPQQKPRGQRLASAAWDPISSSAPEPLNSDSFDPPGRSFQRSRSDVIILDDSSDADANASEDEEEFPHLANVKLLQRTRAYGTMTRPKVSAKTSKTSSSSRAPKKTQEERVKEKEARELEKERKRLEREQAKQQRALEKQQAAALAEVNKVRTDKKVSTPEMIVHLPLSLEPTVKLQAETLLKDLDVQNQPWDSPVENVVKWSRKVRARFNEELGYWEPIPMRIEPEKHAMVILPATRFVQLIHGEDGGNLEAHVRGMQRHFPGHTFIYLIEGLTPWMRRNRNVRNRRFISAVRNGLSQDTSGLNSTTPGISASSSRPNVNGGSSAAGRGRKKAGNSSAAPAAYIDEDAVEDALLELQVLHGALIHHSTAAVETARQIAVLTQHLSTAPYRRRREEDNAASAAFCMESGQVRAGDGPRDTYVRLLQEVARVTGPVAYGVAAQFPSVRDLVRCFEDRGPLALEDIRRSADREGTLSDKRIGPALSRRLYKVFTGKDERSMDI</sequence>
<evidence type="ECO:0000256" key="14">
    <source>
        <dbReference type="SAM" id="MobiDB-lite"/>
    </source>
</evidence>
<dbReference type="EMBL" id="JAZHXJ010000255">
    <property type="protein sequence ID" value="KAL1866823.1"/>
    <property type="molecule type" value="Genomic_DNA"/>
</dbReference>
<evidence type="ECO:0000256" key="7">
    <source>
        <dbReference type="ARBA" id="ARBA00022763"/>
    </source>
</evidence>
<feature type="region of interest" description="Disordered" evidence="14">
    <location>
        <begin position="12"/>
        <end position="74"/>
    </location>
</feature>
<evidence type="ECO:0000256" key="6">
    <source>
        <dbReference type="ARBA" id="ARBA00022759"/>
    </source>
</evidence>
<keyword evidence="10" id="KW-0233">DNA recombination</keyword>
<evidence type="ECO:0000256" key="1">
    <source>
        <dbReference type="ARBA" id="ARBA00001946"/>
    </source>
</evidence>
<feature type="compositionally biased region" description="Low complexity" evidence="14">
    <location>
        <begin position="295"/>
        <end position="309"/>
    </location>
</feature>
<feature type="region of interest" description="Disordered" evidence="14">
    <location>
        <begin position="199"/>
        <end position="273"/>
    </location>
</feature>
<evidence type="ECO:0000256" key="9">
    <source>
        <dbReference type="ARBA" id="ARBA00022842"/>
    </source>
</evidence>
<feature type="compositionally biased region" description="Acidic residues" evidence="14">
    <location>
        <begin position="259"/>
        <end position="273"/>
    </location>
</feature>
<comment type="caution">
    <text evidence="16">The sequence shown here is derived from an EMBL/GenBank/DDBJ whole genome shotgun (WGS) entry which is preliminary data.</text>
</comment>
<keyword evidence="6" id="KW-0255">Endonuclease</keyword>
<organism evidence="16 17">
    <name type="scientific">Phialemonium thermophilum</name>
    <dbReference type="NCBI Taxonomy" id="223376"/>
    <lineage>
        <taxon>Eukaryota</taxon>
        <taxon>Fungi</taxon>
        <taxon>Dikarya</taxon>
        <taxon>Ascomycota</taxon>
        <taxon>Pezizomycotina</taxon>
        <taxon>Sordariomycetes</taxon>
        <taxon>Sordariomycetidae</taxon>
        <taxon>Cephalothecales</taxon>
        <taxon>Cephalothecaceae</taxon>
        <taxon>Phialemonium</taxon>
    </lineage>
</organism>
<feature type="compositionally biased region" description="Polar residues" evidence="14">
    <location>
        <begin position="227"/>
        <end position="239"/>
    </location>
</feature>
<dbReference type="InterPro" id="IPR042530">
    <property type="entry name" value="EME1/EME2_C"/>
</dbReference>
<keyword evidence="8" id="KW-0378">Hydrolase</keyword>
<evidence type="ECO:0000256" key="4">
    <source>
        <dbReference type="ARBA" id="ARBA00022722"/>
    </source>
</evidence>
<keyword evidence="12" id="KW-0539">Nucleus</keyword>
<keyword evidence="17" id="KW-1185">Reference proteome</keyword>
<evidence type="ECO:0000256" key="12">
    <source>
        <dbReference type="ARBA" id="ARBA00023242"/>
    </source>
</evidence>
<gene>
    <name evidence="16" type="ORF">VTK73DRAFT_4498</name>
</gene>
<dbReference type="PANTHER" id="PTHR21077">
    <property type="entry name" value="EME1 PROTEIN"/>
    <property type="match status" value="1"/>
</dbReference>
<evidence type="ECO:0000256" key="13">
    <source>
        <dbReference type="ARBA" id="ARBA00023254"/>
    </source>
</evidence>
<evidence type="ECO:0000256" key="2">
    <source>
        <dbReference type="ARBA" id="ARBA00004123"/>
    </source>
</evidence>
<protein>
    <recommendedName>
        <fullName evidence="15">ERCC4 domain-containing protein</fullName>
    </recommendedName>
</protein>
<dbReference type="Gene3D" id="1.10.150.670">
    <property type="entry name" value="Crossover junction endonuclease EME1, DNA-binding domain"/>
    <property type="match status" value="1"/>
</dbReference>
<proteinExistence type="inferred from homology"/>
<reference evidence="16 17" key="1">
    <citation type="journal article" date="2024" name="Commun. Biol.">
        <title>Comparative genomic analysis of thermophilic fungi reveals convergent evolutionary adaptations and gene losses.</title>
        <authorList>
            <person name="Steindorff A.S."/>
            <person name="Aguilar-Pontes M.V."/>
            <person name="Robinson A.J."/>
            <person name="Andreopoulos B."/>
            <person name="LaButti K."/>
            <person name="Kuo A."/>
            <person name="Mondo S."/>
            <person name="Riley R."/>
            <person name="Otillar R."/>
            <person name="Haridas S."/>
            <person name="Lipzen A."/>
            <person name="Grimwood J."/>
            <person name="Schmutz J."/>
            <person name="Clum A."/>
            <person name="Reid I.D."/>
            <person name="Moisan M.C."/>
            <person name="Butler G."/>
            <person name="Nguyen T.T.M."/>
            <person name="Dewar K."/>
            <person name="Conant G."/>
            <person name="Drula E."/>
            <person name="Henrissat B."/>
            <person name="Hansel C."/>
            <person name="Singer S."/>
            <person name="Hutchinson M.I."/>
            <person name="de Vries R.P."/>
            <person name="Natvig D.O."/>
            <person name="Powell A.J."/>
            <person name="Tsang A."/>
            <person name="Grigoriev I.V."/>
        </authorList>
    </citation>
    <scope>NUCLEOTIDE SEQUENCE [LARGE SCALE GENOMIC DNA]</scope>
    <source>
        <strain evidence="16 17">ATCC 24622</strain>
    </source>
</reference>
<dbReference type="PANTHER" id="PTHR21077:SF5">
    <property type="entry name" value="CROSSOVER JUNCTION ENDONUCLEASE MMS4"/>
    <property type="match status" value="1"/>
</dbReference>
<dbReference type="CDD" id="cd20085">
    <property type="entry name" value="XPF_nuclease_Mms4"/>
    <property type="match status" value="1"/>
</dbReference>
<keyword evidence="5" id="KW-0479">Metal-binding</keyword>
<evidence type="ECO:0000256" key="11">
    <source>
        <dbReference type="ARBA" id="ARBA00023204"/>
    </source>
</evidence>
<comment type="similarity">
    <text evidence="3">Belongs to the EME1/MMS4 family.</text>
</comment>
<dbReference type="InterPro" id="IPR006166">
    <property type="entry name" value="ERCC4_domain"/>
</dbReference>
<evidence type="ECO:0000256" key="3">
    <source>
        <dbReference type="ARBA" id="ARBA00005313"/>
    </source>
</evidence>
<keyword evidence="13" id="KW-0469">Meiosis</keyword>
<feature type="region of interest" description="Disordered" evidence="14">
    <location>
        <begin position="288"/>
        <end position="346"/>
    </location>
</feature>